<evidence type="ECO:0000313" key="13">
    <source>
        <dbReference type="EMBL" id="APD73431.1"/>
    </source>
</evidence>
<feature type="compositionally biased region" description="Polar residues" evidence="10">
    <location>
        <begin position="401"/>
        <end position="410"/>
    </location>
</feature>
<keyword evidence="7" id="KW-0325">Glycoprotein</keyword>
<sequence>MQKPSIPLKGLYVALFIATAKLVYSTVSPGDNAREFTLLCKLAALAENTPPRATQQTPNDADLEDIMRLNMSLSAPEWLQMFVKNGANNDVHTTPPETVNKEKKWEPYWKHWHKAAEDILKKQNLKIIDDLKLASLTPAQIASITTGVRMLAEEAYQIKTQREELEPALNRLKESPVETLKKIVYGNKDKKASTFDNNDAFKDGGTTYAAACTGRADAIKVKSVEGLIACLCAKAENTQQDRACGTTVKIAGTAWTVGNPPAAINVQEPLTFCNKATPKKLTATYVKHILTELQGAIKLQSTAGVLGASETGSSCGGKNNDGLCVKVNDWADNGIIKLTKLTWLKQLETLAEELEEQEQAVAEAAALDKRLKNIKQKALKVGANSWHIKEADTAKRKDGAGQTQTNSAVTTRDRAKAEKECNGAGDDKEACKKLESQGCVFNKDGETGKKCELKKEVKEKLDK</sequence>
<comment type="function">
    <text evidence="1">VSG forms a coat on the surface of the parasite. The trypanosome evades the immune response of the host by expressing a series of antigenically distinct VSGs from an estimated 1000 VSG genes.</text>
</comment>
<feature type="chain" id="PRO_5012158869" evidence="11">
    <location>
        <begin position="26"/>
        <end position="463"/>
    </location>
</feature>
<dbReference type="InterPro" id="IPR025932">
    <property type="entry name" value="Trypano_VSG_B_N_dom"/>
</dbReference>
<accession>A0A1J0R6E2</accession>
<evidence type="ECO:0000256" key="5">
    <source>
        <dbReference type="ARBA" id="ARBA00022729"/>
    </source>
</evidence>
<keyword evidence="8" id="KW-0449">Lipoprotein</keyword>
<dbReference type="AlphaFoldDB" id="A0A1J0R6E2"/>
<dbReference type="VEuPathDB" id="TriTrypDB:Tb427_000091500"/>
<feature type="coiled-coil region" evidence="9">
    <location>
        <begin position="340"/>
        <end position="377"/>
    </location>
</feature>
<dbReference type="GO" id="GO:0098552">
    <property type="term" value="C:side of membrane"/>
    <property type="evidence" value="ECO:0007669"/>
    <property type="project" value="UniProtKB-KW"/>
</dbReference>
<evidence type="ECO:0000256" key="11">
    <source>
        <dbReference type="SAM" id="SignalP"/>
    </source>
</evidence>
<dbReference type="VEuPathDB" id="TriTrypDB:Tb11.0590"/>
<dbReference type="VEuPathDB" id="TriTrypDB:Tb1125.11.19400"/>
<evidence type="ECO:0000256" key="7">
    <source>
        <dbReference type="ARBA" id="ARBA00023180"/>
    </source>
</evidence>
<evidence type="ECO:0000256" key="10">
    <source>
        <dbReference type="SAM" id="MobiDB-lite"/>
    </source>
</evidence>
<feature type="compositionally biased region" description="Basic and acidic residues" evidence="10">
    <location>
        <begin position="411"/>
        <end position="427"/>
    </location>
</feature>
<evidence type="ECO:0000256" key="6">
    <source>
        <dbReference type="ARBA" id="ARBA00023136"/>
    </source>
</evidence>
<keyword evidence="4" id="KW-0336">GPI-anchor</keyword>
<proteinExistence type="predicted"/>
<dbReference type="InterPro" id="IPR027446">
    <property type="entry name" value="VSG_C_dom_sf"/>
</dbReference>
<feature type="signal peptide" evidence="11">
    <location>
        <begin position="1"/>
        <end position="25"/>
    </location>
</feature>
<comment type="subcellular location">
    <subcellularLocation>
        <location evidence="2">Cell membrane</location>
        <topology evidence="2">Lipid-anchor</topology>
        <topology evidence="2">GPI-anchor</topology>
    </subcellularLocation>
</comment>
<evidence type="ECO:0000256" key="9">
    <source>
        <dbReference type="SAM" id="Coils"/>
    </source>
</evidence>
<evidence type="ECO:0000256" key="2">
    <source>
        <dbReference type="ARBA" id="ARBA00004609"/>
    </source>
</evidence>
<dbReference type="EMBL" id="KX699475">
    <property type="protein sequence ID" value="APD73431.1"/>
    <property type="molecule type" value="Genomic_DNA"/>
</dbReference>
<dbReference type="SUPFAM" id="SSF118251">
    <property type="entry name" value="Variant surface glycoprotein MITAT 1.2, VSG 221, C-terminal domain"/>
    <property type="match status" value="1"/>
</dbReference>
<feature type="domain" description="Trypanosome variant surface glycoprotein B-type N-terminal" evidence="12">
    <location>
        <begin position="15"/>
        <end position="373"/>
    </location>
</feature>
<protein>
    <submittedName>
        <fullName evidence="13">Variant surface glycoprotein 1125.1185</fullName>
    </submittedName>
</protein>
<keyword evidence="6" id="KW-0472">Membrane</keyword>
<evidence type="ECO:0000256" key="1">
    <source>
        <dbReference type="ARBA" id="ARBA00002523"/>
    </source>
</evidence>
<evidence type="ECO:0000259" key="12">
    <source>
        <dbReference type="Pfam" id="PF13206"/>
    </source>
</evidence>
<name>A0A1J0R6E2_9TRYP</name>
<reference evidence="13" key="1">
    <citation type="submission" date="2016-08" db="EMBL/GenBank/DDBJ databases">
        <title>VSG repertoire of Trypanosoma brucei EATRO 1125.</title>
        <authorList>
            <person name="Cross G.A."/>
        </authorList>
    </citation>
    <scope>NUCLEOTIDE SEQUENCE</scope>
    <source>
        <strain evidence="13">EATRO 1125</strain>
    </source>
</reference>
<keyword evidence="3" id="KW-1003">Cell membrane</keyword>
<organism evidence="13">
    <name type="scientific">Trypanosoma brucei</name>
    <dbReference type="NCBI Taxonomy" id="5691"/>
    <lineage>
        <taxon>Eukaryota</taxon>
        <taxon>Discoba</taxon>
        <taxon>Euglenozoa</taxon>
        <taxon>Kinetoplastea</taxon>
        <taxon>Metakinetoplastina</taxon>
        <taxon>Trypanosomatida</taxon>
        <taxon>Trypanosomatidae</taxon>
        <taxon>Trypanosoma</taxon>
    </lineage>
</organism>
<evidence type="ECO:0000256" key="4">
    <source>
        <dbReference type="ARBA" id="ARBA00022622"/>
    </source>
</evidence>
<keyword evidence="5 11" id="KW-0732">Signal</keyword>
<dbReference type="Pfam" id="PF13206">
    <property type="entry name" value="VSG_B"/>
    <property type="match status" value="1"/>
</dbReference>
<evidence type="ECO:0000256" key="3">
    <source>
        <dbReference type="ARBA" id="ARBA00022475"/>
    </source>
</evidence>
<feature type="region of interest" description="Disordered" evidence="10">
    <location>
        <begin position="392"/>
        <end position="427"/>
    </location>
</feature>
<keyword evidence="9" id="KW-0175">Coiled coil</keyword>
<dbReference type="GO" id="GO:0005886">
    <property type="term" value="C:plasma membrane"/>
    <property type="evidence" value="ECO:0007669"/>
    <property type="project" value="UniProtKB-SubCell"/>
</dbReference>
<evidence type="ECO:0000256" key="8">
    <source>
        <dbReference type="ARBA" id="ARBA00023288"/>
    </source>
</evidence>